<protein>
    <recommendedName>
        <fullName evidence="4">WxL domain-containing protein</fullName>
    </recommendedName>
</protein>
<feature type="signal peptide" evidence="1">
    <location>
        <begin position="1"/>
        <end position="29"/>
    </location>
</feature>
<dbReference type="Gene3D" id="3.80.10.10">
    <property type="entry name" value="Ribonuclease Inhibitor"/>
    <property type="match status" value="1"/>
</dbReference>
<dbReference type="Proteomes" id="UP000326779">
    <property type="component" value="Chromosome"/>
</dbReference>
<reference evidence="2 3" key="1">
    <citation type="submission" date="2019-10" db="EMBL/GenBank/DDBJ databases">
        <title>The completed genome of Lactobacillus harbinensis M1.</title>
        <authorList>
            <person name="Zheng Y."/>
        </authorList>
    </citation>
    <scope>NUCLEOTIDE SEQUENCE [LARGE SCALE GENOMIC DNA]</scope>
    <source>
        <strain evidence="2 3">M1</strain>
    </source>
</reference>
<feature type="chain" id="PRO_5024862778" description="WxL domain-containing protein" evidence="1">
    <location>
        <begin position="30"/>
        <end position="1304"/>
    </location>
</feature>
<dbReference type="SUPFAM" id="SSF49899">
    <property type="entry name" value="Concanavalin A-like lectins/glucanases"/>
    <property type="match status" value="1"/>
</dbReference>
<dbReference type="KEGG" id="lhb:D1010_00485"/>
<dbReference type="InterPro" id="IPR013320">
    <property type="entry name" value="ConA-like_dom_sf"/>
</dbReference>
<accession>A0A5P8M123</accession>
<dbReference type="EMBL" id="CP045143">
    <property type="protein sequence ID" value="QFR22037.1"/>
    <property type="molecule type" value="Genomic_DNA"/>
</dbReference>
<evidence type="ECO:0000313" key="3">
    <source>
        <dbReference type="Proteomes" id="UP000326779"/>
    </source>
</evidence>
<dbReference type="Pfam" id="PF18483">
    <property type="entry name" value="Lectin_L-type_dom"/>
    <property type="match status" value="1"/>
</dbReference>
<name>A0A5P8M123_9LACO</name>
<evidence type="ECO:0000313" key="2">
    <source>
        <dbReference type="EMBL" id="QFR22037.1"/>
    </source>
</evidence>
<dbReference type="InterPro" id="IPR032675">
    <property type="entry name" value="LRR_dom_sf"/>
</dbReference>
<organism evidence="2 3">
    <name type="scientific">Schleiferilactobacillus harbinensis</name>
    <dbReference type="NCBI Taxonomy" id="304207"/>
    <lineage>
        <taxon>Bacteria</taxon>
        <taxon>Bacillati</taxon>
        <taxon>Bacillota</taxon>
        <taxon>Bacilli</taxon>
        <taxon>Lactobacillales</taxon>
        <taxon>Lactobacillaceae</taxon>
        <taxon>Schleiferilactobacillus</taxon>
    </lineage>
</organism>
<dbReference type="Gene3D" id="2.60.120.200">
    <property type="match status" value="1"/>
</dbReference>
<sequence>MRTRYRFQILSLLVLAWLLLLGTSGSVIADTTQPVTVTPSNTQTFFSTRGTAHIDRSADGTWGDVTLTNTDSQSQAGAATLNTRLDFSKNFWMRYDVNFGDWNSNDKKSDGMSFVLYPGQPGAVGLFGGNVGISGLPYAEGIKFDAYTNRNPGTGHADIWDMTTDRWAGLTQPAYLPGADPLNKTQAYVQRNPTTTYPTYPQDTGNGPLIQSIYNYLGKNYNDWIGGFNSWALKNAKLAGFVFSDPDADPGMVAGATPPYGAFIETNLSGFTHIYSTYSNSHSLPTLGSGRIDGARALSAAQFYDNQWHAIQVHYYVNASGVGTLIVALLPKSWSQYTYATDAAGLAAAEAASGTNQWTQQFTIKNLPAGKYYSLNISASTGAAPWNQKVRNFNGSYTPQPNTATVRYVDENGTDLQDPDTSYTDPNLVNPALTKPNLPKQLTKAGQTYSFDYGSYLAYDGTESKGATLLTPNVSGGAAGTLTDTGGTTMTYTGQYGQSYKVITLYYKMTNPLPSLTGRYTLNGTAIPAGQAVHFGDLLNYQVTLTNPAGGASRWVGTNLAVTLPDGLTLAGNAPTAQVTFNTQLSTVPSPLTVTTDTTVSGSTATVTIPSKTAASNDIVRNNGIDLLTDAANSSAITITLPVLVTKQTAGTLTAAVQATDRYVHQTNETPAVPTSYYSSIQKSLDTLTVAAAVIPARSAMIPIPVRTNESFTPVPSAAYTQRAVYGAGAATWLGTGDVSLPASGNQINLTATGIQKLRAADYIPVITVYTNTTGQQWTEVYYVYEPLSTWMPDAGLRQTVASAFNKGSVTINTHFFDTPQTYLNTAGVTGVITTDNATTQLTKSLMPKLTGLTNQLNTAGTGVLGAGAWNMTNGVIGLEYASNLQGLAIYGPGLLQNTGTHTTTGQTFRTLLNQLQTPILGQSAPIQSLQTVDLSGYTATAFTGSGTAALPSLPKLQTLNLVANGLADADVTTAITGTTAHDLVPFFQQNKAALRQLTLASYAAPTKPKMDQATLQNNIQAVTTAGTAINQQDMVMPGTTTWSLARADTPDQIQVNVPDVRRTLTTVPLGTNPASAVSDYQNVAVAVYDRDPTNTTDTSTPLTNVLTLKADQSGYVLNYTNYLRASQLRNNQLYLKRTYTTGGTQYSLWTKIGLSGIDYLQVDTLNFGKRQLRAGQYPNNGHDDSTGPDPGTYTPFTITVGRTSASTQSTVGISASPFTGTADTLPVSSLALHYVSQNSAAPNTWTIPADGSAGNSAVWAFTNTAALLDTKSFNVDLDVPAISGISAQQYTATITYTLSNVLR</sequence>
<proteinExistence type="predicted"/>
<gene>
    <name evidence="2" type="ORF">D1010_00485</name>
</gene>
<keyword evidence="1" id="KW-0732">Signal</keyword>
<evidence type="ECO:0008006" key="4">
    <source>
        <dbReference type="Google" id="ProtNLM"/>
    </source>
</evidence>
<dbReference type="RefSeq" id="WP_152260021.1">
    <property type="nucleotide sequence ID" value="NZ_CP045143.1"/>
</dbReference>
<evidence type="ECO:0000256" key="1">
    <source>
        <dbReference type="SAM" id="SignalP"/>
    </source>
</evidence>